<dbReference type="AlphaFoldDB" id="A0A0F9R852"/>
<dbReference type="NCBIfam" id="TIGR03765">
    <property type="entry name" value="ICE_PFL_4695"/>
    <property type="match status" value="1"/>
</dbReference>
<proteinExistence type="predicted"/>
<dbReference type="PROSITE" id="PS50006">
    <property type="entry name" value="FHA_DOMAIN"/>
    <property type="match status" value="1"/>
</dbReference>
<organism evidence="2">
    <name type="scientific">marine sediment metagenome</name>
    <dbReference type="NCBI Taxonomy" id="412755"/>
    <lineage>
        <taxon>unclassified sequences</taxon>
        <taxon>metagenomes</taxon>
        <taxon>ecological metagenomes</taxon>
    </lineage>
</organism>
<protein>
    <recommendedName>
        <fullName evidence="1">FHA domain-containing protein</fullName>
    </recommendedName>
</protein>
<dbReference type="InterPro" id="IPR021300">
    <property type="entry name" value="Integr_conj_element_PFL4695"/>
</dbReference>
<dbReference type="InterPro" id="IPR000253">
    <property type="entry name" value="FHA_dom"/>
</dbReference>
<comment type="caution">
    <text evidence="2">The sequence shown here is derived from an EMBL/GenBank/DDBJ whole genome shotgun (WGS) entry which is preliminary data.</text>
</comment>
<dbReference type="Pfam" id="PF11072">
    <property type="entry name" value="DUF2859"/>
    <property type="match status" value="1"/>
</dbReference>
<name>A0A0F9R852_9ZZZZ</name>
<reference evidence="2" key="1">
    <citation type="journal article" date="2015" name="Nature">
        <title>Complex archaea that bridge the gap between prokaryotes and eukaryotes.</title>
        <authorList>
            <person name="Spang A."/>
            <person name="Saw J.H."/>
            <person name="Jorgensen S.L."/>
            <person name="Zaremba-Niedzwiedzka K."/>
            <person name="Martijn J."/>
            <person name="Lind A.E."/>
            <person name="van Eijk R."/>
            <person name="Schleper C."/>
            <person name="Guy L."/>
            <person name="Ettema T.J."/>
        </authorList>
    </citation>
    <scope>NUCLEOTIDE SEQUENCE</scope>
</reference>
<gene>
    <name evidence="2" type="ORF">LCGC14_0682240</name>
</gene>
<accession>A0A0F9R852</accession>
<dbReference type="EMBL" id="LAZR01001384">
    <property type="protein sequence ID" value="KKN45512.1"/>
    <property type="molecule type" value="Genomic_DNA"/>
</dbReference>
<sequence>MVKHLSVLLLGLMMSSATVASSPKASPETLTGVHELEVIGDFGGQSTQPFLPQKADFRAQLQKLQQERKGRRFMTSHIPVSSPSLSIGRVTDEEARNVPYHMVSRAMFLIGYDPVSMSWLKENRQFLASKSAVGFVVNVQTIPQMNELQSIAGEGITLQPMPGDRFAEHMNIKHYPFYLDRDGVMR</sequence>
<feature type="domain" description="FHA" evidence="1">
    <location>
        <begin position="85"/>
        <end position="142"/>
    </location>
</feature>
<evidence type="ECO:0000313" key="2">
    <source>
        <dbReference type="EMBL" id="KKN45512.1"/>
    </source>
</evidence>
<evidence type="ECO:0000259" key="1">
    <source>
        <dbReference type="PROSITE" id="PS50006"/>
    </source>
</evidence>